<evidence type="ECO:0000313" key="1">
    <source>
        <dbReference type="EMBL" id="KAF6813232.1"/>
    </source>
</evidence>
<dbReference type="Proteomes" id="UP000652219">
    <property type="component" value="Unassembled WGS sequence"/>
</dbReference>
<keyword evidence="2" id="KW-1185">Reference proteome</keyword>
<evidence type="ECO:0000313" key="2">
    <source>
        <dbReference type="Proteomes" id="UP000652219"/>
    </source>
</evidence>
<accession>A0A8H6JHS7</accession>
<proteinExistence type="predicted"/>
<organism evidence="1 2">
    <name type="scientific">Colletotrichum sojae</name>
    <dbReference type="NCBI Taxonomy" id="2175907"/>
    <lineage>
        <taxon>Eukaryota</taxon>
        <taxon>Fungi</taxon>
        <taxon>Dikarya</taxon>
        <taxon>Ascomycota</taxon>
        <taxon>Pezizomycotina</taxon>
        <taxon>Sordariomycetes</taxon>
        <taxon>Hypocreomycetidae</taxon>
        <taxon>Glomerellales</taxon>
        <taxon>Glomerellaceae</taxon>
        <taxon>Colletotrichum</taxon>
        <taxon>Colletotrichum orchidearum species complex</taxon>
    </lineage>
</organism>
<dbReference type="AlphaFoldDB" id="A0A8H6JHS7"/>
<protein>
    <submittedName>
        <fullName evidence="1">Uncharacterized protein</fullName>
    </submittedName>
</protein>
<name>A0A8H6JHS7_9PEZI</name>
<dbReference type="EMBL" id="WIGN01000055">
    <property type="protein sequence ID" value="KAF6813232.1"/>
    <property type="molecule type" value="Genomic_DNA"/>
</dbReference>
<reference evidence="1 2" key="1">
    <citation type="journal article" date="2020" name="Phytopathology">
        <title>Genome Sequence Resources of Colletotrichum truncatum, C. plurivorum, C. musicola, and C. sojae: Four Species Pathogenic to Soybean (Glycine max).</title>
        <authorList>
            <person name="Rogerio F."/>
            <person name="Boufleur T.R."/>
            <person name="Ciampi-Guillardi M."/>
            <person name="Sukno S.A."/>
            <person name="Thon M.R."/>
            <person name="Massola Junior N.S."/>
            <person name="Baroncelli R."/>
        </authorList>
    </citation>
    <scope>NUCLEOTIDE SEQUENCE [LARGE SCALE GENOMIC DNA]</scope>
    <source>
        <strain evidence="1 2">LFN0009</strain>
    </source>
</reference>
<comment type="caution">
    <text evidence="1">The sequence shown here is derived from an EMBL/GenBank/DDBJ whole genome shotgun (WGS) entry which is preliminary data.</text>
</comment>
<sequence length="68" mass="7772">MCTQLVELYSHSRELYYQHSVDRCEKYGRPGHAVEKKSILVGDRGPAGPAPDYLVGYSQRASELDWTR</sequence>
<gene>
    <name evidence="1" type="ORF">CSOJ01_04743</name>
</gene>